<dbReference type="EMBL" id="MCGT01000001">
    <property type="protein sequence ID" value="ORX63016.1"/>
    <property type="molecule type" value="Genomic_DNA"/>
</dbReference>
<dbReference type="OrthoDB" id="2306559at2759"/>
<evidence type="ECO:0000313" key="1">
    <source>
        <dbReference type="EMBL" id="ORX63016.1"/>
    </source>
</evidence>
<evidence type="ECO:0000313" key="2">
    <source>
        <dbReference type="Proteomes" id="UP000242146"/>
    </source>
</evidence>
<dbReference type="AlphaFoldDB" id="A0A1X2GY52"/>
<accession>A0A1X2GY52</accession>
<dbReference type="Proteomes" id="UP000242146">
    <property type="component" value="Unassembled WGS sequence"/>
</dbReference>
<comment type="caution">
    <text evidence="1">The sequence shown here is derived from an EMBL/GenBank/DDBJ whole genome shotgun (WGS) entry which is preliminary data.</text>
</comment>
<reference evidence="1 2" key="1">
    <citation type="submission" date="2016-07" db="EMBL/GenBank/DDBJ databases">
        <title>Pervasive Adenine N6-methylation of Active Genes in Fungi.</title>
        <authorList>
            <consortium name="DOE Joint Genome Institute"/>
            <person name="Mondo S.J."/>
            <person name="Dannebaum R.O."/>
            <person name="Kuo R.C."/>
            <person name="Labutti K."/>
            <person name="Haridas S."/>
            <person name="Kuo A."/>
            <person name="Salamov A."/>
            <person name="Ahrendt S.R."/>
            <person name="Lipzen A."/>
            <person name="Sullivan W."/>
            <person name="Andreopoulos W.B."/>
            <person name="Clum A."/>
            <person name="Lindquist E."/>
            <person name="Daum C."/>
            <person name="Ramamoorthy G.K."/>
            <person name="Gryganskyi A."/>
            <person name="Culley D."/>
            <person name="Magnuson J.K."/>
            <person name="James T.Y."/>
            <person name="O'Malley M.A."/>
            <person name="Stajich J.E."/>
            <person name="Spatafora J.W."/>
            <person name="Visel A."/>
            <person name="Grigoriev I.V."/>
        </authorList>
    </citation>
    <scope>NUCLEOTIDE SEQUENCE [LARGE SCALE GENOMIC DNA]</scope>
    <source>
        <strain evidence="1 2">NRRL 3301</strain>
    </source>
</reference>
<gene>
    <name evidence="1" type="ORF">DM01DRAFT_1279117</name>
</gene>
<organism evidence="1 2">
    <name type="scientific">Hesseltinella vesiculosa</name>
    <dbReference type="NCBI Taxonomy" id="101127"/>
    <lineage>
        <taxon>Eukaryota</taxon>
        <taxon>Fungi</taxon>
        <taxon>Fungi incertae sedis</taxon>
        <taxon>Mucoromycota</taxon>
        <taxon>Mucoromycotina</taxon>
        <taxon>Mucoromycetes</taxon>
        <taxon>Mucorales</taxon>
        <taxon>Cunninghamellaceae</taxon>
        <taxon>Hesseltinella</taxon>
    </lineage>
</organism>
<keyword evidence="2" id="KW-1185">Reference proteome</keyword>
<protein>
    <submittedName>
        <fullName evidence="1">Uncharacterized protein</fullName>
    </submittedName>
</protein>
<sequence>MIDKLRSRCLARKVFVSPRSNSSMALEKRDMTISNNGVLDKLEHCNGTMQDLIHRLRTNRKPIRLVVVDYAGLSTDFGDIQALFEKYEQFVEVVVDLDYGFELISRQDILNDNGVSPKFNCRVGPKKRSLSMS</sequence>
<proteinExistence type="predicted"/>
<name>A0A1X2GY52_9FUNG</name>